<dbReference type="EMBL" id="JASNQZ010000012">
    <property type="protein sequence ID" value="KAL0950238.1"/>
    <property type="molecule type" value="Genomic_DNA"/>
</dbReference>
<feature type="region of interest" description="Disordered" evidence="4">
    <location>
        <begin position="1"/>
        <end position="36"/>
    </location>
</feature>
<feature type="compositionally biased region" description="Polar residues" evidence="4">
    <location>
        <begin position="335"/>
        <end position="344"/>
    </location>
</feature>
<protein>
    <submittedName>
        <fullName evidence="5">Uncharacterized protein</fullName>
    </submittedName>
</protein>
<evidence type="ECO:0000313" key="5">
    <source>
        <dbReference type="EMBL" id="KAL0950238.1"/>
    </source>
</evidence>
<name>A0ABR3J3N5_9AGAR</name>
<comment type="similarity">
    <text evidence="2">Belongs to the TLS1 family.</text>
</comment>
<proteinExistence type="inferred from homology"/>
<evidence type="ECO:0000256" key="4">
    <source>
        <dbReference type="SAM" id="MobiDB-lite"/>
    </source>
</evidence>
<feature type="region of interest" description="Disordered" evidence="4">
    <location>
        <begin position="49"/>
        <end position="106"/>
    </location>
</feature>
<dbReference type="PANTHER" id="PTHR13486">
    <property type="entry name" value="TELOMERE LENGTH AND SILENCING PROTEIN 1 TLS1 FAMILY MEMBER"/>
    <property type="match status" value="1"/>
</dbReference>
<comment type="subcellular location">
    <subcellularLocation>
        <location evidence="1">Nucleus</location>
    </subcellularLocation>
</comment>
<gene>
    <name evidence="5" type="ORF">HGRIS_010223</name>
</gene>
<feature type="region of interest" description="Disordered" evidence="4">
    <location>
        <begin position="335"/>
        <end position="358"/>
    </location>
</feature>
<dbReference type="InterPro" id="IPR010756">
    <property type="entry name" value="Tls1-like"/>
</dbReference>
<evidence type="ECO:0000256" key="3">
    <source>
        <dbReference type="ARBA" id="ARBA00023242"/>
    </source>
</evidence>
<organism evidence="5 6">
    <name type="scientific">Hohenbuehelia grisea</name>
    <dbReference type="NCBI Taxonomy" id="104357"/>
    <lineage>
        <taxon>Eukaryota</taxon>
        <taxon>Fungi</taxon>
        <taxon>Dikarya</taxon>
        <taxon>Basidiomycota</taxon>
        <taxon>Agaricomycotina</taxon>
        <taxon>Agaricomycetes</taxon>
        <taxon>Agaricomycetidae</taxon>
        <taxon>Agaricales</taxon>
        <taxon>Pleurotineae</taxon>
        <taxon>Pleurotaceae</taxon>
        <taxon>Hohenbuehelia</taxon>
    </lineage>
</organism>
<feature type="compositionally biased region" description="Basic residues" evidence="4">
    <location>
        <begin position="1"/>
        <end position="10"/>
    </location>
</feature>
<dbReference type="Pfam" id="PF07052">
    <property type="entry name" value="Hep_59"/>
    <property type="match status" value="1"/>
</dbReference>
<keyword evidence="6" id="KW-1185">Reference proteome</keyword>
<dbReference type="Proteomes" id="UP001556367">
    <property type="component" value="Unassembled WGS sequence"/>
</dbReference>
<sequence length="358" mass="40649">MIKKRSRPQPRIRERSIDPEDEPTAENEEEEKLPLAELIELRKLRKARQGIDATKLTKGDVKKRRRPVEEPEQKSGLHKGATPEHDDDGAGEAAEKEARARRVVRQNNFTQQTNALDVDKHMCVNSFVSSVATHAYQLASTLKISSTNRMAYIEENLKVRGRPRDDDDDATKPADSDDDLYKIVDRWKVDKQNPPTDEGSVTNSLTMLTAIPEVDLGMDARLKNIEETEKAKRVVAEERQDRKRSNNDEGHLVASRCTSPFLFAFCVIPSDPTPFTQFIVRTLDRNPTLILCVMRSSKLWALPRVTIRSGDKTDHRWRQTRWSWNASRSACVNNLGNDRTTGSSGDLRGRIQSDSGVY</sequence>
<reference evidence="6" key="1">
    <citation type="submission" date="2024-06" db="EMBL/GenBank/DDBJ databases">
        <title>Multi-omics analyses provide insights into the biosynthesis of the anticancer antibiotic pleurotin in Hohenbuehelia grisea.</title>
        <authorList>
            <person name="Weaver J.A."/>
            <person name="Alberti F."/>
        </authorList>
    </citation>
    <scope>NUCLEOTIDE SEQUENCE [LARGE SCALE GENOMIC DNA]</scope>
    <source>
        <strain evidence="6">T-177</strain>
    </source>
</reference>
<evidence type="ECO:0000256" key="1">
    <source>
        <dbReference type="ARBA" id="ARBA00004123"/>
    </source>
</evidence>
<keyword evidence="3" id="KW-0539">Nucleus</keyword>
<accession>A0ABR3J3N5</accession>
<evidence type="ECO:0000256" key="2">
    <source>
        <dbReference type="ARBA" id="ARBA00007643"/>
    </source>
</evidence>
<feature type="compositionally biased region" description="Acidic residues" evidence="4">
    <location>
        <begin position="19"/>
        <end position="31"/>
    </location>
</feature>
<evidence type="ECO:0000313" key="6">
    <source>
        <dbReference type="Proteomes" id="UP001556367"/>
    </source>
</evidence>
<dbReference type="PANTHER" id="PTHR13486:SF2">
    <property type="entry name" value="SPLICING FACTOR C9ORF78"/>
    <property type="match status" value="1"/>
</dbReference>
<comment type="caution">
    <text evidence="5">The sequence shown here is derived from an EMBL/GenBank/DDBJ whole genome shotgun (WGS) entry which is preliminary data.</text>
</comment>